<evidence type="ECO:0000313" key="3">
    <source>
        <dbReference type="Proteomes" id="UP000662973"/>
    </source>
</evidence>
<feature type="region of interest" description="Disordered" evidence="1">
    <location>
        <begin position="618"/>
        <end position="653"/>
    </location>
</feature>
<evidence type="ECO:0000256" key="1">
    <source>
        <dbReference type="SAM" id="MobiDB-lite"/>
    </source>
</evidence>
<accession>A0A897N9U5</accession>
<dbReference type="RefSeq" id="WP_229111256.1">
    <property type="nucleotide sequence ID" value="NZ_CP064788.1"/>
</dbReference>
<dbReference type="KEGG" id="hds:HSR122_0689"/>
<dbReference type="Proteomes" id="UP000662973">
    <property type="component" value="Chromosome"/>
</dbReference>
<organism evidence="2 3">
    <name type="scientific">Halapricum desulfuricans</name>
    <dbReference type="NCBI Taxonomy" id="2841257"/>
    <lineage>
        <taxon>Archaea</taxon>
        <taxon>Methanobacteriati</taxon>
        <taxon>Methanobacteriota</taxon>
        <taxon>Stenosarchaea group</taxon>
        <taxon>Halobacteria</taxon>
        <taxon>Halobacteriales</taxon>
        <taxon>Haloarculaceae</taxon>
        <taxon>Halapricum</taxon>
    </lineage>
</organism>
<gene>
    <name evidence="2" type="ORF">HSR122_0689</name>
</gene>
<feature type="compositionally biased region" description="Polar residues" evidence="1">
    <location>
        <begin position="31"/>
        <end position="47"/>
    </location>
</feature>
<proteinExistence type="predicted"/>
<dbReference type="GeneID" id="68851347"/>
<name>A0A897N9U5_9EURY</name>
<feature type="compositionally biased region" description="Acidic residues" evidence="1">
    <location>
        <begin position="621"/>
        <end position="643"/>
    </location>
</feature>
<dbReference type="AlphaFoldDB" id="A0A897N9U5"/>
<keyword evidence="3" id="KW-1185">Reference proteome</keyword>
<sequence>MLTERTGAVLTVALLVLSAMGGVATATTTGELGNSTVPASSGDETPVNETMSAADAAYVTSDGSIILVYEHGDQEDLENASGHARMDVSDGVAEFVMSQRTETDATGNLTLLATPDELTADGALVADRPAYLRDLRFDLETVQNRTVRESSMALNSTVAVPGDSQLSFVLPFLQEARTSGSVMTDATSLDAEGSASVQLASPLLPERSHELVLTESDGAYTLEVDESYTMSAERAERWNSTDRTEETLRSQYCDGFETTNVTCSVSLDSHELTNESEDSKRLDVAYTVTVDGVDSAVSTAIVEGLGGPETNVTEAEATELADRIENVTLSRVGAELSVERRPSGGQQASVDWNVSLDGTDDLTLAYVDLLEQIENAAMSSPQTPDAGESFDFGLANSIEQLRDRTEARRAADLETTSNWAFALTTRGMTGQSFVSLNGTATSETTNWAEYVSELQQREVPITDSMRTSIDVRTDDEQIVAEGSASVEDEGMLDRALTEFNRTANETDVTAMIDAMRAAEFEQARLTADVGEGNATVEGALSVGNGTAVSDRLPAPFSMMEASETSFETGQTAMLMDAGLQSDADEDAIQALSFVGDETDVTMPGEWDEDGRSLASFATDAGETDDGETDDSETETDDETESGDGDGPGFGLVPALIGAAGGAAIAGKRLRDAA</sequence>
<evidence type="ECO:0000313" key="2">
    <source>
        <dbReference type="EMBL" id="QSG08095.1"/>
    </source>
</evidence>
<dbReference type="EMBL" id="CP064788">
    <property type="protein sequence ID" value="QSG08095.1"/>
    <property type="molecule type" value="Genomic_DNA"/>
</dbReference>
<protein>
    <submittedName>
        <fullName evidence="2">S-layer-forming halobacterial major cell surfaceglycoprotein</fullName>
    </submittedName>
</protein>
<feature type="region of interest" description="Disordered" evidence="1">
    <location>
        <begin position="27"/>
        <end position="47"/>
    </location>
</feature>
<reference evidence="2 3" key="1">
    <citation type="submission" date="2020-11" db="EMBL/GenBank/DDBJ databases">
        <title>Carbohydrate-dependent, anaerobic sulfur respiration: A novel catabolism in halophilic archaea.</title>
        <authorList>
            <person name="Sorokin D.Y."/>
            <person name="Messina E."/>
            <person name="Smedile F."/>
            <person name="La Cono V."/>
            <person name="Hallsworth J.E."/>
            <person name="Yakimov M.M."/>
        </authorList>
    </citation>
    <scope>NUCLEOTIDE SEQUENCE [LARGE SCALE GENOMIC DNA]</scope>
    <source>
        <strain evidence="2 3">HSR12-2</strain>
    </source>
</reference>